<dbReference type="Gene3D" id="1.20.1640.10">
    <property type="entry name" value="Multidrug efflux transporter AcrB transmembrane domain"/>
    <property type="match status" value="2"/>
</dbReference>
<keyword evidence="3 10" id="KW-0812">Transmembrane</keyword>
<feature type="transmembrane region" description="Helical" evidence="10">
    <location>
        <begin position="747"/>
        <end position="766"/>
    </location>
</feature>
<dbReference type="RefSeq" id="XP_031759849.1">
    <property type="nucleotide sequence ID" value="XM_031903989.1"/>
</dbReference>
<feature type="transmembrane region" description="Helical" evidence="10">
    <location>
        <begin position="286"/>
        <end position="308"/>
    </location>
</feature>
<protein>
    <recommendedName>
        <fullName evidence="9">Patched domain-containing protein 3</fullName>
    </recommendedName>
</protein>
<sequence length="982" mass="111148">MKMNGCNTDCLEKPLSRGFGSLGRLIARYPWWFIVVPVVLSIGSGVGFCFLEQRQIMMFENEFPSPGSLLKREGDFIRTHFPMNNTEHLSTRQLYNEGSFASIIIVSLSQNLLNKSKYEELQRLDAAVRSLSLGSEIHFQSLCALINGSTCFSANPLLDLIQNGTIRTNITYPMFQNRVFLGKYIGGVTLGPDNTVLRAQALRFVYYLREDTEQQLVNNTKWLNNFIASFPQHLQMLQLKSVQVKKSCFFLVQFPPQCLSPVSPALIEHFLQKLVGPHADIFCKKFFVFFLRWAGLQEQYYLFIFVYYYTSVSLQKQLEEDAKRAMPFFSVTFIVTILFSVLSCVRCHNVRNKIWVALFGVISPGLAILTSFGLLLMCGAPFAITAVNAPFLILGAGVDNMFIIISCWQQTKMRATLEERMAETYQEAAVSITITTLTDVLAFYIGIMTHFPSVQSFCIYAGTALVFCYVYCITFFGAVLALNGKLENDNRHWFICVKVNDTEESGQNTMYQMCCLGGSFETSEGIEIEHPVTVFFHKYYGVFLTNQWTKLLTVVVYLGYLAISIYGCFKLQGGVDIQKFPNDNSYLSQYYTNEALYFAGYGPRVMVVVTSEIAYWEPQTSKEIESCMQKLENNSYVDKKFTESWLRTYEHMSKALNVSIITKDGFMNNLDIIFAYFAEFKQDIDKEGNKIKASRFFVQTINVVGAIDERNMATQLRGIAASCNIPLFVYHPIFICLDRYALIIQSAVQNMIVAFVVMLVVSLLFIPNPLCSLWVTFAIASIIVGVAGFMAFWRVNLDSISLITLVICIGFSVDFSSHIAYACFSSKKEKTEERVIDALHVLGYPIVQGALSTILGVVALSVAESYIFKTFFKLTCLVIAFGVLHGLVFIPVFLTIIACPRWSHVSKVKPLKISHQPANIMTELERQRENPIRSVQKDNLSGYSCSMPDVLSTSIPFTTCYYMGWKAGVFSIFHSEKFPQEK</sequence>
<proteinExistence type="inferred from homology"/>
<dbReference type="AGR" id="Xenbase:XB-GENE-950407"/>
<comment type="function">
    <text evidence="7">May play a role in sperm development or sperm function. However, does not appear to have an essential role in spermatogenesis or male fertility.</text>
</comment>
<evidence type="ECO:0000256" key="10">
    <source>
        <dbReference type="SAM" id="Phobius"/>
    </source>
</evidence>
<dbReference type="OrthoDB" id="6510177at2759"/>
<dbReference type="AlphaFoldDB" id="A0A8J1JPP3"/>
<dbReference type="PANTHER" id="PTHR10796">
    <property type="entry name" value="PATCHED-RELATED"/>
    <property type="match status" value="1"/>
</dbReference>
<dbReference type="PROSITE" id="PS50156">
    <property type="entry name" value="SSD"/>
    <property type="match status" value="2"/>
</dbReference>
<dbReference type="PANTHER" id="PTHR10796:SF60">
    <property type="entry name" value="PATCHED DOMAIN-CONTAINING PROTEIN 3"/>
    <property type="match status" value="1"/>
</dbReference>
<dbReference type="GO" id="GO:0097225">
    <property type="term" value="C:sperm midpiece"/>
    <property type="evidence" value="ECO:0007669"/>
    <property type="project" value="UniProtKB-ARBA"/>
</dbReference>
<feature type="domain" description="SSD" evidence="11">
    <location>
        <begin position="805"/>
        <end position="896"/>
    </location>
</feature>
<dbReference type="CTD" id="374308"/>
<feature type="transmembrane region" description="Helical" evidence="10">
    <location>
        <begin position="874"/>
        <end position="898"/>
    </location>
</feature>
<reference evidence="13" key="1">
    <citation type="submission" date="2025-08" db="UniProtKB">
        <authorList>
            <consortium name="RefSeq"/>
        </authorList>
    </citation>
    <scope>IDENTIFICATION</scope>
    <source>
        <strain evidence="13">Nigerian</strain>
        <tissue evidence="13">Liver and blood</tissue>
    </source>
</reference>
<keyword evidence="6" id="KW-0325">Glycoprotein</keyword>
<evidence type="ECO:0000256" key="8">
    <source>
        <dbReference type="ARBA" id="ARBA00060429"/>
    </source>
</evidence>
<dbReference type="InterPro" id="IPR051697">
    <property type="entry name" value="Patched_domain-protein"/>
</dbReference>
<dbReference type="KEGG" id="xtr:100494800"/>
<name>A0A8J1JPP3_XENTR</name>
<feature type="transmembrane region" description="Helical" evidence="10">
    <location>
        <begin position="29"/>
        <end position="51"/>
    </location>
</feature>
<dbReference type="Proteomes" id="UP000008143">
    <property type="component" value="Chromosome 6"/>
</dbReference>
<feature type="transmembrane region" description="Helical" evidence="10">
    <location>
        <begin position="772"/>
        <end position="793"/>
    </location>
</feature>
<evidence type="ECO:0000313" key="14">
    <source>
        <dbReference type="Xenbase" id="XB-GENE-950407"/>
    </source>
</evidence>
<feature type="transmembrane region" description="Helical" evidence="10">
    <location>
        <begin position="841"/>
        <end position="862"/>
    </location>
</feature>
<dbReference type="GeneID" id="100494800"/>
<dbReference type="InterPro" id="IPR003392">
    <property type="entry name" value="PTHD_SSD"/>
</dbReference>
<evidence type="ECO:0000256" key="7">
    <source>
        <dbReference type="ARBA" id="ARBA00057027"/>
    </source>
</evidence>
<dbReference type="InterPro" id="IPR000731">
    <property type="entry name" value="SSD"/>
</dbReference>
<dbReference type="FunFam" id="1.20.1640.10:FF:000013">
    <property type="entry name" value="PaTched Related family"/>
    <property type="match status" value="1"/>
</dbReference>
<evidence type="ECO:0000259" key="11">
    <source>
        <dbReference type="PROSITE" id="PS50156"/>
    </source>
</evidence>
<dbReference type="OMA" id="FYSITWF"/>
<evidence type="ECO:0000256" key="9">
    <source>
        <dbReference type="ARBA" id="ARBA00074262"/>
    </source>
</evidence>
<feature type="transmembrane region" description="Helical" evidence="10">
    <location>
        <begin position="800"/>
        <end position="821"/>
    </location>
</feature>
<evidence type="ECO:0000256" key="4">
    <source>
        <dbReference type="ARBA" id="ARBA00022989"/>
    </source>
</evidence>
<evidence type="ECO:0000256" key="5">
    <source>
        <dbReference type="ARBA" id="ARBA00023136"/>
    </source>
</evidence>
<evidence type="ECO:0000313" key="12">
    <source>
        <dbReference type="Proteomes" id="UP000008143"/>
    </source>
</evidence>
<keyword evidence="4 10" id="KW-1133">Transmembrane helix</keyword>
<accession>A0A8J1JPP3</accession>
<feature type="transmembrane region" description="Helical" evidence="10">
    <location>
        <begin position="459"/>
        <end position="482"/>
    </location>
</feature>
<feature type="transmembrane region" description="Helical" evidence="10">
    <location>
        <begin position="382"/>
        <end position="408"/>
    </location>
</feature>
<feature type="transmembrane region" description="Helical" evidence="10">
    <location>
        <begin position="328"/>
        <end position="347"/>
    </location>
</feature>
<dbReference type="Pfam" id="PF02460">
    <property type="entry name" value="Patched"/>
    <property type="match status" value="1"/>
</dbReference>
<evidence type="ECO:0000256" key="2">
    <source>
        <dbReference type="ARBA" id="ARBA00022475"/>
    </source>
</evidence>
<evidence type="ECO:0000256" key="6">
    <source>
        <dbReference type="ARBA" id="ARBA00023180"/>
    </source>
</evidence>
<feature type="transmembrane region" description="Helical" evidence="10">
    <location>
        <begin position="354"/>
        <end position="376"/>
    </location>
</feature>
<keyword evidence="12" id="KW-1185">Reference proteome</keyword>
<keyword evidence="2" id="KW-1003">Cell membrane</keyword>
<organism evidence="12 13">
    <name type="scientific">Xenopus tropicalis</name>
    <name type="common">Western clawed frog</name>
    <name type="synonym">Silurana tropicalis</name>
    <dbReference type="NCBI Taxonomy" id="8364"/>
    <lineage>
        <taxon>Eukaryota</taxon>
        <taxon>Metazoa</taxon>
        <taxon>Chordata</taxon>
        <taxon>Craniata</taxon>
        <taxon>Vertebrata</taxon>
        <taxon>Euteleostomi</taxon>
        <taxon>Amphibia</taxon>
        <taxon>Batrachia</taxon>
        <taxon>Anura</taxon>
        <taxon>Pipoidea</taxon>
        <taxon>Pipidae</taxon>
        <taxon>Xenopodinae</taxon>
        <taxon>Xenopus</taxon>
        <taxon>Silurana</taxon>
    </lineage>
</organism>
<dbReference type="GO" id="GO:0016020">
    <property type="term" value="C:membrane"/>
    <property type="evidence" value="ECO:0000318"/>
    <property type="project" value="GO_Central"/>
</dbReference>
<evidence type="ECO:0000256" key="1">
    <source>
        <dbReference type="ARBA" id="ARBA00005585"/>
    </source>
</evidence>
<evidence type="ECO:0000256" key="3">
    <source>
        <dbReference type="ARBA" id="ARBA00022692"/>
    </source>
</evidence>
<feature type="domain" description="SSD" evidence="11">
    <location>
        <begin position="325"/>
        <end position="482"/>
    </location>
</feature>
<comment type="similarity">
    <text evidence="1">Belongs to the patched family.</text>
</comment>
<gene>
    <name evidence="13 14" type="primary">ptchd3</name>
</gene>
<comment type="subcellular location">
    <subcellularLocation>
        <location evidence="8">Cell projection</location>
        <location evidence="8">Cilium</location>
        <location evidence="8">Flagellum membrane</location>
        <topology evidence="8">Multi-pass membrane protein</topology>
    </subcellularLocation>
</comment>
<keyword evidence="5 10" id="KW-0472">Membrane</keyword>
<evidence type="ECO:0000313" key="13">
    <source>
        <dbReference type="RefSeq" id="XP_031759849.1"/>
    </source>
</evidence>
<dbReference type="Xenbase" id="XB-GENE-950407">
    <property type="gene designation" value="ptchd3"/>
</dbReference>
<dbReference type="SUPFAM" id="SSF82866">
    <property type="entry name" value="Multidrug efflux transporter AcrB transmembrane domain"/>
    <property type="match status" value="2"/>
</dbReference>
<feature type="transmembrane region" description="Helical" evidence="10">
    <location>
        <begin position="428"/>
        <end position="447"/>
    </location>
</feature>